<name>A0A369J9S6_HYPMA</name>
<dbReference type="AlphaFoldDB" id="A0A369J9S6"/>
<accession>A0A369J9S6</accession>
<comment type="caution">
    <text evidence="1">The sequence shown here is derived from an EMBL/GenBank/DDBJ whole genome shotgun (WGS) entry which is preliminary data.</text>
</comment>
<sequence length="60" mass="6929">MPGLTRNGQTPPYPSRAAFFAVLRDYIGFSSSCFSLLEQLERVYGRFRAFAFTGDWFVPW</sequence>
<dbReference type="Proteomes" id="UP000076154">
    <property type="component" value="Unassembled WGS sequence"/>
</dbReference>
<gene>
    <name evidence="1" type="ORF">Hypma_001857</name>
</gene>
<proteinExistence type="predicted"/>
<organism evidence="1 2">
    <name type="scientific">Hypsizygus marmoreus</name>
    <name type="common">White beech mushroom</name>
    <name type="synonym">Agaricus marmoreus</name>
    <dbReference type="NCBI Taxonomy" id="39966"/>
    <lineage>
        <taxon>Eukaryota</taxon>
        <taxon>Fungi</taxon>
        <taxon>Dikarya</taxon>
        <taxon>Basidiomycota</taxon>
        <taxon>Agaricomycotina</taxon>
        <taxon>Agaricomycetes</taxon>
        <taxon>Agaricomycetidae</taxon>
        <taxon>Agaricales</taxon>
        <taxon>Tricholomatineae</taxon>
        <taxon>Lyophyllaceae</taxon>
        <taxon>Hypsizygus</taxon>
    </lineage>
</organism>
<reference evidence="1" key="1">
    <citation type="submission" date="2018-04" db="EMBL/GenBank/DDBJ databases">
        <title>Whole genome sequencing of Hypsizygus marmoreus.</title>
        <authorList>
            <person name="Choi I.-G."/>
            <person name="Min B."/>
            <person name="Kim J.-G."/>
            <person name="Kim S."/>
            <person name="Oh Y.-L."/>
            <person name="Kong W.-S."/>
            <person name="Park H."/>
            <person name="Jeong J."/>
            <person name="Song E.-S."/>
        </authorList>
    </citation>
    <scope>NUCLEOTIDE SEQUENCE [LARGE SCALE GENOMIC DNA]</scope>
    <source>
        <strain evidence="1">51987-8</strain>
    </source>
</reference>
<evidence type="ECO:0000313" key="2">
    <source>
        <dbReference type="Proteomes" id="UP000076154"/>
    </source>
</evidence>
<keyword evidence="2" id="KW-1185">Reference proteome</keyword>
<dbReference type="InParanoid" id="A0A369J9S6"/>
<evidence type="ECO:0000313" key="1">
    <source>
        <dbReference type="EMBL" id="RDB17377.1"/>
    </source>
</evidence>
<dbReference type="EMBL" id="LUEZ02000113">
    <property type="protein sequence ID" value="RDB17377.1"/>
    <property type="molecule type" value="Genomic_DNA"/>
</dbReference>
<protein>
    <submittedName>
        <fullName evidence="1">Uncharacterized protein</fullName>
    </submittedName>
</protein>